<dbReference type="GO" id="GO:0016757">
    <property type="term" value="F:glycosyltransferase activity"/>
    <property type="evidence" value="ECO:0007669"/>
    <property type="project" value="UniProtKB-KW"/>
</dbReference>
<dbReference type="EMBL" id="JACIJD010000002">
    <property type="protein sequence ID" value="MBB5692514.1"/>
    <property type="molecule type" value="Genomic_DNA"/>
</dbReference>
<dbReference type="PANTHER" id="PTHR12526:SF510">
    <property type="entry name" value="D-INOSITOL 3-PHOSPHATE GLYCOSYLTRANSFERASE"/>
    <property type="match status" value="1"/>
</dbReference>
<dbReference type="Pfam" id="PF13439">
    <property type="entry name" value="Glyco_transf_4"/>
    <property type="match status" value="1"/>
</dbReference>
<evidence type="ECO:0000259" key="4">
    <source>
        <dbReference type="Pfam" id="PF13439"/>
    </source>
</evidence>
<dbReference type="InterPro" id="IPR001296">
    <property type="entry name" value="Glyco_trans_1"/>
</dbReference>
<dbReference type="RefSeq" id="WP_184513577.1">
    <property type="nucleotide sequence ID" value="NZ_JACIJD010000002.1"/>
</dbReference>
<organism evidence="5 6">
    <name type="scientific">Muricoccus pecuniae</name>
    <dbReference type="NCBI Taxonomy" id="693023"/>
    <lineage>
        <taxon>Bacteria</taxon>
        <taxon>Pseudomonadati</taxon>
        <taxon>Pseudomonadota</taxon>
        <taxon>Alphaproteobacteria</taxon>
        <taxon>Acetobacterales</taxon>
        <taxon>Roseomonadaceae</taxon>
        <taxon>Muricoccus</taxon>
    </lineage>
</organism>
<feature type="domain" description="Glycosyl transferase family 1" evidence="3">
    <location>
        <begin position="188"/>
        <end position="348"/>
    </location>
</feature>
<dbReference type="InterPro" id="IPR028098">
    <property type="entry name" value="Glyco_trans_4-like_N"/>
</dbReference>
<keyword evidence="1 5" id="KW-0328">Glycosyltransferase</keyword>
<evidence type="ECO:0000256" key="1">
    <source>
        <dbReference type="ARBA" id="ARBA00022676"/>
    </source>
</evidence>
<sequence length="382" mass="40413">MILLLTQNFPPDPGGIEALMGEMAEQLVASGRTVLVLADHIRGRGLSEPSWPAGMGLRRFGGPRPIRRFRKALAARRVLAGHPVQGVIADSWKSLELLPRPDVPTLVLAHGSEFPPAASARKARRIGAALGKATAIAANSGFTAGLMGPYLPQDAVRPVVIHLPVAPQPAPDEEARRWAEGFLGGAGPVLLTVARLEPRKGIDSVLRALPALAGRHPGLRYVVAGGGEDETRLRRLARELGVEERVRFLGRVVDRNLKAALYAGADLFAMPSRREGASVEGFGLVYLEAAWHGLPAVAGSDGGAAEAVLDGETGLVCDGADDGAVAAALARLLDDLPLRRRMGEAAARRVRSGFGWETVLPRYLTLLEGQPARGEGPRAAPR</sequence>
<feature type="domain" description="Glycosyltransferase subfamily 4-like N-terminal" evidence="4">
    <location>
        <begin position="13"/>
        <end position="165"/>
    </location>
</feature>
<dbReference type="Pfam" id="PF00534">
    <property type="entry name" value="Glycos_transf_1"/>
    <property type="match status" value="1"/>
</dbReference>
<dbReference type="EC" id="2.4.1.-" evidence="5"/>
<comment type="caution">
    <text evidence="5">The sequence shown here is derived from an EMBL/GenBank/DDBJ whole genome shotgun (WGS) entry which is preliminary data.</text>
</comment>
<name>A0A840YF58_9PROT</name>
<protein>
    <submittedName>
        <fullName evidence="5">Phosphatidylinositol alpha-1,6-mannosyltransferase</fullName>
        <ecNumber evidence="5">2.4.1.-</ecNumber>
    </submittedName>
</protein>
<dbReference type="Proteomes" id="UP000580654">
    <property type="component" value="Unassembled WGS sequence"/>
</dbReference>
<proteinExistence type="predicted"/>
<gene>
    <name evidence="5" type="ORF">FHS87_000529</name>
</gene>
<dbReference type="PANTHER" id="PTHR12526">
    <property type="entry name" value="GLYCOSYLTRANSFERASE"/>
    <property type="match status" value="1"/>
</dbReference>
<evidence type="ECO:0000256" key="2">
    <source>
        <dbReference type="ARBA" id="ARBA00022679"/>
    </source>
</evidence>
<dbReference type="CDD" id="cd03801">
    <property type="entry name" value="GT4_PimA-like"/>
    <property type="match status" value="1"/>
</dbReference>
<keyword evidence="6" id="KW-1185">Reference proteome</keyword>
<keyword evidence="2 5" id="KW-0808">Transferase</keyword>
<dbReference type="AlphaFoldDB" id="A0A840YF58"/>
<accession>A0A840YF58</accession>
<dbReference type="Gene3D" id="3.40.50.2000">
    <property type="entry name" value="Glycogen Phosphorylase B"/>
    <property type="match status" value="2"/>
</dbReference>
<dbReference type="SUPFAM" id="SSF53756">
    <property type="entry name" value="UDP-Glycosyltransferase/glycogen phosphorylase"/>
    <property type="match status" value="1"/>
</dbReference>
<evidence type="ECO:0000313" key="6">
    <source>
        <dbReference type="Proteomes" id="UP000580654"/>
    </source>
</evidence>
<evidence type="ECO:0000313" key="5">
    <source>
        <dbReference type="EMBL" id="MBB5692514.1"/>
    </source>
</evidence>
<evidence type="ECO:0000259" key="3">
    <source>
        <dbReference type="Pfam" id="PF00534"/>
    </source>
</evidence>
<reference evidence="5 6" key="1">
    <citation type="submission" date="2020-08" db="EMBL/GenBank/DDBJ databases">
        <title>Genomic Encyclopedia of Type Strains, Phase IV (KMG-IV): sequencing the most valuable type-strain genomes for metagenomic binning, comparative biology and taxonomic classification.</title>
        <authorList>
            <person name="Goeker M."/>
        </authorList>
    </citation>
    <scope>NUCLEOTIDE SEQUENCE [LARGE SCALE GENOMIC DNA]</scope>
    <source>
        <strain evidence="5 6">DSM 25622</strain>
    </source>
</reference>